<evidence type="ECO:0000313" key="3">
    <source>
        <dbReference type="Proteomes" id="UP000589620"/>
    </source>
</evidence>
<dbReference type="InterPro" id="IPR001226">
    <property type="entry name" value="Flavodoxin_CS"/>
</dbReference>
<dbReference type="EMBL" id="JACCBJ010000001">
    <property type="protein sequence ID" value="NYD74593.1"/>
    <property type="molecule type" value="Genomic_DNA"/>
</dbReference>
<dbReference type="SUPFAM" id="SSF52218">
    <property type="entry name" value="Flavoproteins"/>
    <property type="match status" value="1"/>
</dbReference>
<dbReference type="RefSeq" id="WP_089908234.1">
    <property type="nucleotide sequence ID" value="NZ_BAAAPX010000001.1"/>
</dbReference>
<protein>
    <recommendedName>
        <fullName evidence="1">Flavodoxin-like domain-containing protein</fullName>
    </recommendedName>
</protein>
<dbReference type="AlphaFoldDB" id="A0A852T139"/>
<dbReference type="Gene3D" id="3.40.50.360">
    <property type="match status" value="1"/>
</dbReference>
<comment type="caution">
    <text evidence="2">The sequence shown here is derived from an EMBL/GenBank/DDBJ whole genome shotgun (WGS) entry which is preliminary data.</text>
</comment>
<name>A0A852T139_9MICO</name>
<keyword evidence="3" id="KW-1185">Reference proteome</keyword>
<feature type="domain" description="Flavodoxin-like" evidence="1">
    <location>
        <begin position="10"/>
        <end position="175"/>
    </location>
</feature>
<reference evidence="2 3" key="1">
    <citation type="submission" date="2020-07" db="EMBL/GenBank/DDBJ databases">
        <title>Sequencing the genomes of 1000 actinobacteria strains.</title>
        <authorList>
            <person name="Klenk H.-P."/>
        </authorList>
    </citation>
    <scope>NUCLEOTIDE SEQUENCE [LARGE SCALE GENOMIC DNA]</scope>
    <source>
        <strain evidence="2 3">DSM 23871</strain>
    </source>
</reference>
<dbReference type="Pfam" id="PF00258">
    <property type="entry name" value="Flavodoxin_1"/>
    <property type="match status" value="1"/>
</dbReference>
<accession>A0A852T139</accession>
<dbReference type="GO" id="GO:0009055">
    <property type="term" value="F:electron transfer activity"/>
    <property type="evidence" value="ECO:0007669"/>
    <property type="project" value="InterPro"/>
</dbReference>
<sequence length="184" mass="19876">MNQTPPVARATIIYESMFGSTRAVAEAIADGLRSAATVTVLPVKDAPEAFPDVDLVVVGAPTHAHGLSRPASRTEAGAWADDPDRHLTLEPDAEGIGVREWLDSCGNAPARFAAFDTRADMTELFTGSAAHSIEKRLQKLGSRRFVQKQSFLVDKNSVLEPGQLELARDWGRTLATELQTPALR</sequence>
<dbReference type="InterPro" id="IPR029039">
    <property type="entry name" value="Flavoprotein-like_sf"/>
</dbReference>
<dbReference type="PROSITE" id="PS00201">
    <property type="entry name" value="FLAVODOXIN"/>
    <property type="match status" value="1"/>
</dbReference>
<dbReference type="Proteomes" id="UP000589620">
    <property type="component" value="Unassembled WGS sequence"/>
</dbReference>
<organism evidence="2 3">
    <name type="scientific">Leifsonia soli</name>
    <dbReference type="NCBI Taxonomy" id="582665"/>
    <lineage>
        <taxon>Bacteria</taxon>
        <taxon>Bacillati</taxon>
        <taxon>Actinomycetota</taxon>
        <taxon>Actinomycetes</taxon>
        <taxon>Micrococcales</taxon>
        <taxon>Microbacteriaceae</taxon>
        <taxon>Leifsonia</taxon>
    </lineage>
</organism>
<dbReference type="GO" id="GO:0010181">
    <property type="term" value="F:FMN binding"/>
    <property type="evidence" value="ECO:0007669"/>
    <property type="project" value="InterPro"/>
</dbReference>
<evidence type="ECO:0000259" key="1">
    <source>
        <dbReference type="PROSITE" id="PS50902"/>
    </source>
</evidence>
<dbReference type="InterPro" id="IPR008254">
    <property type="entry name" value="Flavodoxin/NO_synth"/>
</dbReference>
<proteinExistence type="predicted"/>
<evidence type="ECO:0000313" key="2">
    <source>
        <dbReference type="EMBL" id="NYD74593.1"/>
    </source>
</evidence>
<gene>
    <name evidence="2" type="ORF">BJ963_002112</name>
</gene>
<dbReference type="PROSITE" id="PS50902">
    <property type="entry name" value="FLAVODOXIN_LIKE"/>
    <property type="match status" value="1"/>
</dbReference>